<dbReference type="SUPFAM" id="SSF55347">
    <property type="entry name" value="Glyceraldehyde-3-phosphate dehydrogenase-like, C-terminal domain"/>
    <property type="match status" value="1"/>
</dbReference>
<dbReference type="Gene3D" id="3.40.50.720">
    <property type="entry name" value="NAD(P)-binding Rossmann-like Domain"/>
    <property type="match status" value="1"/>
</dbReference>
<reference evidence="13" key="1">
    <citation type="submission" date="2020-08" db="EMBL/GenBank/DDBJ databases">
        <authorList>
            <person name="Cejkova D."/>
            <person name="Kubasova T."/>
            <person name="Jahodarova E."/>
            <person name="Rychlik I."/>
        </authorList>
    </citation>
    <scope>NUCLEOTIDE SEQUENCE</scope>
    <source>
        <strain evidence="13">An559</strain>
    </source>
</reference>
<name>A0A939BEJ2_9FIRM</name>
<gene>
    <name evidence="9" type="primary">dapB</name>
    <name evidence="13" type="ORF">H6A12_07280</name>
</gene>
<keyword evidence="2 9" id="KW-0963">Cytoplasm</keyword>
<dbReference type="InterPro" id="IPR000846">
    <property type="entry name" value="DapB_N"/>
</dbReference>
<evidence type="ECO:0000313" key="13">
    <source>
        <dbReference type="EMBL" id="MBM6920951.1"/>
    </source>
</evidence>
<feature type="binding site" evidence="9">
    <location>
        <begin position="8"/>
        <end position="13"/>
    </location>
    <ligand>
        <name>NAD(+)</name>
        <dbReference type="ChEBI" id="CHEBI:57540"/>
    </ligand>
</feature>
<feature type="active site" description="Proton donor/acceptor" evidence="9">
    <location>
        <position position="141"/>
    </location>
</feature>
<dbReference type="PANTHER" id="PTHR20836">
    <property type="entry name" value="DIHYDRODIPICOLINATE REDUCTASE"/>
    <property type="match status" value="1"/>
</dbReference>
<dbReference type="PROSITE" id="PS01298">
    <property type="entry name" value="DAPB"/>
    <property type="match status" value="1"/>
</dbReference>
<sequence length="258" mass="27765">MTRILLCGANGKMGHVIRSCVSQRDDMEIVAGVDLNTAGTEFPIYASIDEVTETADVIIDFSNPALLDSLLAYAKRTHTPLVAATTGYSAEQTAAIKAASNDVAVFFTFNMSLGVNLLQSLAKQAARVLGGQFDIEIIEKHHNQKVDAPSGTAIMLAESINEALNTPYELVYDRHARREKRPVNEIGMHAVRGGTIVGEHEILFAGRDEQISLKHTATSKEVFAVGAVNAASFLAGCKPGLYTMQDLLRSTSDEEANA</sequence>
<evidence type="ECO:0000313" key="14">
    <source>
        <dbReference type="Proteomes" id="UP000774750"/>
    </source>
</evidence>
<dbReference type="InterPro" id="IPR022664">
    <property type="entry name" value="DapB_N_CS"/>
</dbReference>
<keyword evidence="8 9" id="KW-0457">Lysine biosynthesis</keyword>
<evidence type="ECO:0000256" key="8">
    <source>
        <dbReference type="ARBA" id="ARBA00023154"/>
    </source>
</evidence>
<comment type="catalytic activity">
    <reaction evidence="9">
        <text>(S)-2,3,4,5-tetrahydrodipicolinate + NADP(+) + H2O = (2S,4S)-4-hydroxy-2,3,4,5-tetrahydrodipicolinate + NADPH + H(+)</text>
        <dbReference type="Rhea" id="RHEA:35331"/>
        <dbReference type="ChEBI" id="CHEBI:15377"/>
        <dbReference type="ChEBI" id="CHEBI:15378"/>
        <dbReference type="ChEBI" id="CHEBI:16845"/>
        <dbReference type="ChEBI" id="CHEBI:57783"/>
        <dbReference type="ChEBI" id="CHEBI:58349"/>
        <dbReference type="ChEBI" id="CHEBI:67139"/>
        <dbReference type="EC" id="1.17.1.8"/>
    </reaction>
</comment>
<feature type="domain" description="Dihydrodipicolinate reductase C-terminal" evidence="12">
    <location>
        <begin position="114"/>
        <end position="248"/>
    </location>
</feature>
<dbReference type="RefSeq" id="WP_204446414.1">
    <property type="nucleotide sequence ID" value="NZ_JACJKY010000009.1"/>
</dbReference>
<dbReference type="HAMAP" id="MF_00102">
    <property type="entry name" value="DapB"/>
    <property type="match status" value="1"/>
</dbReference>
<keyword evidence="4 9" id="KW-0521">NADP</keyword>
<keyword evidence="7 9" id="KW-0520">NAD</keyword>
<dbReference type="GO" id="GO:0050661">
    <property type="term" value="F:NADP binding"/>
    <property type="evidence" value="ECO:0007669"/>
    <property type="project" value="UniProtKB-UniRule"/>
</dbReference>
<comment type="caution">
    <text evidence="9">Lacks conserved residue(s) required for the propagation of feature annotation.</text>
</comment>
<dbReference type="SUPFAM" id="SSF51735">
    <property type="entry name" value="NAD(P)-binding Rossmann-fold domains"/>
    <property type="match status" value="1"/>
</dbReference>
<accession>A0A939BEJ2</accession>
<evidence type="ECO:0000256" key="2">
    <source>
        <dbReference type="ARBA" id="ARBA00022490"/>
    </source>
</evidence>
<evidence type="ECO:0000256" key="6">
    <source>
        <dbReference type="ARBA" id="ARBA00023002"/>
    </source>
</evidence>
<keyword evidence="5 9" id="KW-0220">Diaminopimelate biosynthesis</keyword>
<dbReference type="Pfam" id="PF01113">
    <property type="entry name" value="DapB_N"/>
    <property type="match status" value="1"/>
</dbReference>
<comment type="pathway">
    <text evidence="9">Amino-acid biosynthesis; L-lysine biosynthesis via DAP pathway; (S)-tetrahydrodipicolinate from L-aspartate: step 4/4.</text>
</comment>
<comment type="function">
    <text evidence="9">Catalyzes the conversion of 4-hydroxy-tetrahydrodipicolinate (HTPA) to tetrahydrodipicolinate.</text>
</comment>
<feature type="binding site" evidence="9">
    <location>
        <begin position="108"/>
        <end position="111"/>
    </location>
    <ligand>
        <name>NAD(+)</name>
        <dbReference type="ChEBI" id="CHEBI:57540"/>
    </ligand>
</feature>
<comment type="catalytic activity">
    <reaction evidence="9">
        <text>(S)-2,3,4,5-tetrahydrodipicolinate + NAD(+) + H2O = (2S,4S)-4-hydroxy-2,3,4,5-tetrahydrodipicolinate + NADH + H(+)</text>
        <dbReference type="Rhea" id="RHEA:35323"/>
        <dbReference type="ChEBI" id="CHEBI:15377"/>
        <dbReference type="ChEBI" id="CHEBI:15378"/>
        <dbReference type="ChEBI" id="CHEBI:16845"/>
        <dbReference type="ChEBI" id="CHEBI:57540"/>
        <dbReference type="ChEBI" id="CHEBI:57945"/>
        <dbReference type="ChEBI" id="CHEBI:67139"/>
        <dbReference type="EC" id="1.17.1.8"/>
    </reaction>
</comment>
<dbReference type="Proteomes" id="UP000774750">
    <property type="component" value="Unassembled WGS sequence"/>
</dbReference>
<dbReference type="NCBIfam" id="TIGR00036">
    <property type="entry name" value="dapB"/>
    <property type="match status" value="1"/>
</dbReference>
<evidence type="ECO:0000256" key="7">
    <source>
        <dbReference type="ARBA" id="ARBA00023027"/>
    </source>
</evidence>
<comment type="caution">
    <text evidence="13">The sequence shown here is derived from an EMBL/GenBank/DDBJ whole genome shotgun (WGS) entry which is preliminary data.</text>
</comment>
<comment type="subcellular location">
    <subcellularLocation>
        <location evidence="9">Cytoplasm</location>
    </subcellularLocation>
</comment>
<evidence type="ECO:0000256" key="1">
    <source>
        <dbReference type="ARBA" id="ARBA00006642"/>
    </source>
</evidence>
<comment type="subunit">
    <text evidence="9">Homotetramer.</text>
</comment>
<dbReference type="GO" id="GO:0005829">
    <property type="term" value="C:cytosol"/>
    <property type="evidence" value="ECO:0007669"/>
    <property type="project" value="TreeGrafter"/>
</dbReference>
<dbReference type="Pfam" id="PF05173">
    <property type="entry name" value="DapB_C"/>
    <property type="match status" value="1"/>
</dbReference>
<evidence type="ECO:0000256" key="4">
    <source>
        <dbReference type="ARBA" id="ARBA00022857"/>
    </source>
</evidence>
<dbReference type="PANTHER" id="PTHR20836:SF7">
    <property type="entry name" value="4-HYDROXY-TETRAHYDRODIPICOLINATE REDUCTASE"/>
    <property type="match status" value="1"/>
</dbReference>
<comment type="caution">
    <text evidence="9">Was originally thought to be a dihydrodipicolinate reductase (DHDPR), catalyzing the conversion of dihydrodipicolinate to tetrahydrodipicolinate. However, it was shown in E.coli that the substrate of the enzymatic reaction is not dihydrodipicolinate (DHDP) but in fact (2S,4S)-4-hydroxy-2,3,4,5-tetrahydrodipicolinic acid (HTPA), the product released by the DapA-catalyzed reaction.</text>
</comment>
<dbReference type="EC" id="1.17.1.8" evidence="9 10"/>
<comment type="similarity">
    <text evidence="1 9">Belongs to the DapB family.</text>
</comment>
<feature type="binding site" evidence="9">
    <location>
        <position position="142"/>
    </location>
    <ligand>
        <name>(S)-2,3,4,5-tetrahydrodipicolinate</name>
        <dbReference type="ChEBI" id="CHEBI:16845"/>
    </ligand>
</feature>
<keyword evidence="3 9" id="KW-0028">Amino-acid biosynthesis</keyword>
<dbReference type="GO" id="GO:0051287">
    <property type="term" value="F:NAD binding"/>
    <property type="evidence" value="ECO:0007669"/>
    <property type="project" value="UniProtKB-UniRule"/>
</dbReference>
<dbReference type="GO" id="GO:0008839">
    <property type="term" value="F:4-hydroxy-tetrahydrodipicolinate reductase"/>
    <property type="evidence" value="ECO:0007669"/>
    <property type="project" value="UniProtKB-UniRule"/>
</dbReference>
<evidence type="ECO:0000256" key="9">
    <source>
        <dbReference type="HAMAP-Rule" id="MF_00102"/>
    </source>
</evidence>
<evidence type="ECO:0000256" key="10">
    <source>
        <dbReference type="NCBIfam" id="TIGR00036"/>
    </source>
</evidence>
<dbReference type="FunFam" id="3.30.360.10:FF:000009">
    <property type="entry name" value="4-hydroxy-tetrahydrodipicolinate reductase"/>
    <property type="match status" value="1"/>
</dbReference>
<feature type="binding site" evidence="9">
    <location>
        <position position="34"/>
    </location>
    <ligand>
        <name>NAD(+)</name>
        <dbReference type="ChEBI" id="CHEBI:57540"/>
    </ligand>
</feature>
<dbReference type="CDD" id="cd02274">
    <property type="entry name" value="DHDPR_N"/>
    <property type="match status" value="1"/>
</dbReference>
<dbReference type="InterPro" id="IPR023940">
    <property type="entry name" value="DHDPR_bac"/>
</dbReference>
<protein>
    <recommendedName>
        <fullName evidence="9 10">4-hydroxy-tetrahydrodipicolinate reductase</fullName>
        <shortName evidence="9">HTPA reductase</shortName>
        <ecNumber evidence="9 10">1.17.1.8</ecNumber>
    </recommendedName>
</protein>
<dbReference type="GO" id="GO:0009089">
    <property type="term" value="P:lysine biosynthetic process via diaminopimelate"/>
    <property type="evidence" value="ECO:0007669"/>
    <property type="project" value="UniProtKB-UniRule"/>
</dbReference>
<feature type="binding site" evidence="9">
    <location>
        <begin position="84"/>
        <end position="86"/>
    </location>
    <ligand>
        <name>NAD(+)</name>
        <dbReference type="ChEBI" id="CHEBI:57540"/>
    </ligand>
</feature>
<dbReference type="GO" id="GO:0016726">
    <property type="term" value="F:oxidoreductase activity, acting on CH or CH2 groups, NAD or NADP as acceptor"/>
    <property type="evidence" value="ECO:0007669"/>
    <property type="project" value="UniProtKB-UniRule"/>
</dbReference>
<feature type="domain" description="Dihydrodipicolinate reductase N-terminal" evidence="11">
    <location>
        <begin position="3"/>
        <end position="111"/>
    </location>
</feature>
<feature type="binding site" evidence="9">
    <location>
        <begin position="151"/>
        <end position="152"/>
    </location>
    <ligand>
        <name>(S)-2,3,4,5-tetrahydrodipicolinate</name>
        <dbReference type="ChEBI" id="CHEBI:16845"/>
    </ligand>
</feature>
<keyword evidence="6 9" id="KW-0560">Oxidoreductase</keyword>
<proteinExistence type="inferred from homology"/>
<dbReference type="EMBL" id="JACJKY010000009">
    <property type="protein sequence ID" value="MBM6920951.1"/>
    <property type="molecule type" value="Genomic_DNA"/>
</dbReference>
<evidence type="ECO:0000256" key="5">
    <source>
        <dbReference type="ARBA" id="ARBA00022915"/>
    </source>
</evidence>
<keyword evidence="14" id="KW-1185">Reference proteome</keyword>
<dbReference type="GO" id="GO:0019877">
    <property type="term" value="P:diaminopimelate biosynthetic process"/>
    <property type="evidence" value="ECO:0007669"/>
    <property type="project" value="UniProtKB-UniRule"/>
</dbReference>
<dbReference type="AlphaFoldDB" id="A0A939BEJ2"/>
<evidence type="ECO:0000259" key="11">
    <source>
        <dbReference type="Pfam" id="PF01113"/>
    </source>
</evidence>
<organism evidence="13 14">
    <name type="scientific">Merdimmobilis hominis</name>
    <dbReference type="NCBI Taxonomy" id="2897707"/>
    <lineage>
        <taxon>Bacteria</taxon>
        <taxon>Bacillati</taxon>
        <taxon>Bacillota</taxon>
        <taxon>Clostridia</taxon>
        <taxon>Eubacteriales</taxon>
        <taxon>Oscillospiraceae</taxon>
        <taxon>Merdimmobilis</taxon>
    </lineage>
</organism>
<dbReference type="PIRSF" id="PIRSF000161">
    <property type="entry name" value="DHPR"/>
    <property type="match status" value="1"/>
</dbReference>
<dbReference type="Gene3D" id="3.30.360.10">
    <property type="entry name" value="Dihydrodipicolinate Reductase, domain 2"/>
    <property type="match status" value="1"/>
</dbReference>
<reference evidence="13" key="2">
    <citation type="journal article" date="2021" name="Sci. Rep.">
        <title>The distribution of antibiotic resistance genes in chicken gut microbiota commensals.</title>
        <authorList>
            <person name="Juricova H."/>
            <person name="Matiasovicova J."/>
            <person name="Kubasova T."/>
            <person name="Cejkova D."/>
            <person name="Rychlik I."/>
        </authorList>
    </citation>
    <scope>NUCLEOTIDE SEQUENCE</scope>
    <source>
        <strain evidence="13">An559</strain>
    </source>
</reference>
<evidence type="ECO:0000259" key="12">
    <source>
        <dbReference type="Pfam" id="PF05173"/>
    </source>
</evidence>
<dbReference type="InterPro" id="IPR036291">
    <property type="entry name" value="NAD(P)-bd_dom_sf"/>
</dbReference>
<dbReference type="InterPro" id="IPR022663">
    <property type="entry name" value="DapB_C"/>
</dbReference>
<feature type="active site" description="Proton donor" evidence="9">
    <location>
        <position position="145"/>
    </location>
</feature>
<evidence type="ECO:0000256" key="3">
    <source>
        <dbReference type="ARBA" id="ARBA00022605"/>
    </source>
</evidence>